<organism evidence="9 10">
    <name type="scientific">Haloarcula salinisoli</name>
    <dbReference type="NCBI Taxonomy" id="2487746"/>
    <lineage>
        <taxon>Archaea</taxon>
        <taxon>Methanobacteriati</taxon>
        <taxon>Methanobacteriota</taxon>
        <taxon>Stenosarchaea group</taxon>
        <taxon>Halobacteria</taxon>
        <taxon>Halobacteriales</taxon>
        <taxon>Haloarculaceae</taxon>
        <taxon>Haloarcula</taxon>
    </lineage>
</organism>
<dbReference type="SUPFAM" id="SSF53098">
    <property type="entry name" value="Ribonuclease H-like"/>
    <property type="match status" value="1"/>
</dbReference>
<dbReference type="InterPro" id="IPR043502">
    <property type="entry name" value="DNA/RNA_pol_sf"/>
</dbReference>
<dbReference type="SMART" id="SM00486">
    <property type="entry name" value="POLBc"/>
    <property type="match status" value="1"/>
</dbReference>
<dbReference type="AlphaFoldDB" id="A0A8J7YBS7"/>
<keyword evidence="3" id="KW-0808">Transferase</keyword>
<dbReference type="InterPro" id="IPR012337">
    <property type="entry name" value="RNaseH-like_sf"/>
</dbReference>
<evidence type="ECO:0000256" key="6">
    <source>
        <dbReference type="ARBA" id="ARBA00023125"/>
    </source>
</evidence>
<dbReference type="EC" id="2.7.7.7" evidence="2"/>
<dbReference type="PANTHER" id="PTHR10322:SF23">
    <property type="entry name" value="DNA POLYMERASE DELTA CATALYTIC SUBUNIT"/>
    <property type="match status" value="1"/>
</dbReference>
<gene>
    <name evidence="9" type="ORF">EGD98_02450</name>
</gene>
<dbReference type="Pfam" id="PF00136">
    <property type="entry name" value="DNA_pol_B"/>
    <property type="match status" value="1"/>
</dbReference>
<dbReference type="RefSeq" id="WP_220586763.1">
    <property type="nucleotide sequence ID" value="NZ_RKLQ01000001.1"/>
</dbReference>
<evidence type="ECO:0000256" key="5">
    <source>
        <dbReference type="ARBA" id="ARBA00022932"/>
    </source>
</evidence>
<name>A0A8J7YBS7_9EURY</name>
<sequence length="701" mass="78782">MVFAVDVTDDAVRVWSRDGHDAVVTRDESYTPSLFVAADRRPREWLRDRLADDPKVVRTATVERRRSLRADGPAAVLRVDVDRPSEVATLAREIRTVHEPGRWAPGRLRLFNVDMTPKFRYCLERDTQPVPTEELRTLALALPERAVADDDLTELRCAGDRLADDETGVLEAVAARLREHDPDVLVLSTAALVPLLAERATACGVDLQLGRRPGYRQLAGDSTYESYGRVGHSPARYDVPGRAIVDRSNSFLWDEGGLPGLLDLVERSWKPLQEAAWASIGSVFTAIQIREAFDRGVLVPWRAWEGEAFKPARTLHDADRGGFTFEPRVGLHENVVEIDFASLYPSIMCVHNLSPETVRCGCHDTDDVPTLDYSVCPEPGFVPSVLRPIIDDRADLKERMRATDDADERARLDARASALKWILVTCFGYQGFSNAKFGRIEVHEAINAVAREVMLDAKATLETGGWRVLHGIVDSLWVTPARDDHEPLSTLTDEISNAQGIPLEHEDDFAWVCLVPTADGRRGALTKYFGKVAGRDEYKFRGIECRQRSTPTFVADAQRDLIETLDDHREPEPVADRLSVQLSTLHRGAVDPEELVVRKRVSKPLSEYQGRTQTVAALERYADHGIDRAPGQSIRYVVVDDDKRSRARVRLPFEADGYDDSFYTDLLLRAAESVLSPLGWDRDRIERYLRDTRDARLSSFE</sequence>
<dbReference type="Gene3D" id="3.90.1600.10">
    <property type="entry name" value="Palm domain of DNA polymerase"/>
    <property type="match status" value="1"/>
</dbReference>
<keyword evidence="4" id="KW-0548">Nucleotidyltransferase</keyword>
<dbReference type="Gene3D" id="3.30.420.10">
    <property type="entry name" value="Ribonuclease H-like superfamily/Ribonuclease H"/>
    <property type="match status" value="1"/>
</dbReference>
<keyword evidence="5 9" id="KW-0239">DNA-directed DNA polymerase</keyword>
<dbReference type="InterPro" id="IPR006134">
    <property type="entry name" value="DNA-dir_DNA_pol_B_multi_dom"/>
</dbReference>
<dbReference type="InterPro" id="IPR023211">
    <property type="entry name" value="DNA_pol_palm_dom_sf"/>
</dbReference>
<evidence type="ECO:0000313" key="10">
    <source>
        <dbReference type="Proteomes" id="UP000783863"/>
    </source>
</evidence>
<dbReference type="GO" id="GO:0006261">
    <property type="term" value="P:DNA-templated DNA replication"/>
    <property type="evidence" value="ECO:0007669"/>
    <property type="project" value="TreeGrafter"/>
</dbReference>
<dbReference type="GO" id="GO:0003677">
    <property type="term" value="F:DNA binding"/>
    <property type="evidence" value="ECO:0007669"/>
    <property type="project" value="UniProtKB-KW"/>
</dbReference>
<dbReference type="PANTHER" id="PTHR10322">
    <property type="entry name" value="DNA POLYMERASE CATALYTIC SUBUNIT"/>
    <property type="match status" value="1"/>
</dbReference>
<dbReference type="InterPro" id="IPR050240">
    <property type="entry name" value="DNA_pol_type-B"/>
</dbReference>
<evidence type="ECO:0000259" key="8">
    <source>
        <dbReference type="Pfam" id="PF00136"/>
    </source>
</evidence>
<dbReference type="InterPro" id="IPR006172">
    <property type="entry name" value="DNA-dir_DNA_pol_B"/>
</dbReference>
<protein>
    <recommendedName>
        <fullName evidence="2">DNA-directed DNA polymerase</fullName>
        <ecNumber evidence="2">2.7.7.7</ecNumber>
    </recommendedName>
</protein>
<dbReference type="Gene3D" id="1.10.287.690">
    <property type="entry name" value="Helix hairpin bin"/>
    <property type="match status" value="1"/>
</dbReference>
<evidence type="ECO:0000256" key="3">
    <source>
        <dbReference type="ARBA" id="ARBA00022679"/>
    </source>
</evidence>
<evidence type="ECO:0000256" key="7">
    <source>
        <dbReference type="ARBA" id="ARBA00049244"/>
    </source>
</evidence>
<accession>A0A8J7YBS7</accession>
<comment type="caution">
    <text evidence="9">The sequence shown here is derived from an EMBL/GenBank/DDBJ whole genome shotgun (WGS) entry which is preliminary data.</text>
</comment>
<dbReference type="Gene3D" id="1.10.132.60">
    <property type="entry name" value="DNA polymerase family B, C-terminal domain"/>
    <property type="match status" value="1"/>
</dbReference>
<reference evidence="9" key="1">
    <citation type="submission" date="2021-06" db="EMBL/GenBank/DDBJ databases">
        <title>Halomicroarcula sp. F24A a new haloarchaeum isolated from saline soil.</title>
        <authorList>
            <person name="Duran-Viseras A."/>
            <person name="Sanchez-Porro C."/>
            <person name="Ventosa A."/>
        </authorList>
    </citation>
    <scope>NUCLEOTIDE SEQUENCE</scope>
    <source>
        <strain evidence="9">F24A</strain>
    </source>
</reference>
<feature type="domain" description="DNA-directed DNA polymerase family B multifunctional" evidence="8">
    <location>
        <begin position="319"/>
        <end position="646"/>
    </location>
</feature>
<keyword evidence="10" id="KW-1185">Reference proteome</keyword>
<evidence type="ECO:0000256" key="2">
    <source>
        <dbReference type="ARBA" id="ARBA00012417"/>
    </source>
</evidence>
<keyword evidence="6" id="KW-0238">DNA-binding</keyword>
<dbReference type="EMBL" id="RKLQ01000001">
    <property type="protein sequence ID" value="MBX0302527.1"/>
    <property type="molecule type" value="Genomic_DNA"/>
</dbReference>
<dbReference type="SUPFAM" id="SSF56672">
    <property type="entry name" value="DNA/RNA polymerases"/>
    <property type="match status" value="1"/>
</dbReference>
<evidence type="ECO:0000256" key="4">
    <source>
        <dbReference type="ARBA" id="ARBA00022695"/>
    </source>
</evidence>
<proteinExistence type="inferred from homology"/>
<evidence type="ECO:0000313" key="9">
    <source>
        <dbReference type="EMBL" id="MBX0302527.1"/>
    </source>
</evidence>
<comment type="similarity">
    <text evidence="1">Belongs to the DNA polymerase type-B family.</text>
</comment>
<dbReference type="GO" id="GO:0000166">
    <property type="term" value="F:nucleotide binding"/>
    <property type="evidence" value="ECO:0007669"/>
    <property type="project" value="InterPro"/>
</dbReference>
<dbReference type="Proteomes" id="UP000783863">
    <property type="component" value="Unassembled WGS sequence"/>
</dbReference>
<dbReference type="InterPro" id="IPR036397">
    <property type="entry name" value="RNaseH_sf"/>
</dbReference>
<evidence type="ECO:0000256" key="1">
    <source>
        <dbReference type="ARBA" id="ARBA00005755"/>
    </source>
</evidence>
<comment type="catalytic activity">
    <reaction evidence="7">
        <text>DNA(n) + a 2'-deoxyribonucleoside 5'-triphosphate = DNA(n+1) + diphosphate</text>
        <dbReference type="Rhea" id="RHEA:22508"/>
        <dbReference type="Rhea" id="RHEA-COMP:17339"/>
        <dbReference type="Rhea" id="RHEA-COMP:17340"/>
        <dbReference type="ChEBI" id="CHEBI:33019"/>
        <dbReference type="ChEBI" id="CHEBI:61560"/>
        <dbReference type="ChEBI" id="CHEBI:173112"/>
        <dbReference type="EC" id="2.7.7.7"/>
    </reaction>
</comment>
<dbReference type="InterPro" id="IPR042087">
    <property type="entry name" value="DNA_pol_B_thumb"/>
</dbReference>
<dbReference type="GO" id="GO:0003887">
    <property type="term" value="F:DNA-directed DNA polymerase activity"/>
    <property type="evidence" value="ECO:0007669"/>
    <property type="project" value="UniProtKB-KW"/>
</dbReference>
<dbReference type="NCBIfam" id="NF004418">
    <property type="entry name" value="PRK05761.1-4"/>
    <property type="match status" value="1"/>
</dbReference>